<proteinExistence type="inferred from homology"/>
<dbReference type="GO" id="GO:0033202">
    <property type="term" value="C:DNA helicase complex"/>
    <property type="evidence" value="ECO:0007669"/>
    <property type="project" value="TreeGrafter"/>
</dbReference>
<feature type="compositionally biased region" description="Low complexity" evidence="12">
    <location>
        <begin position="825"/>
        <end position="848"/>
    </location>
</feature>
<feature type="domain" description="UvrD-like helicase ATP-binding" evidence="13">
    <location>
        <begin position="54"/>
        <end position="327"/>
    </location>
</feature>
<evidence type="ECO:0000256" key="4">
    <source>
        <dbReference type="ARBA" id="ARBA00022806"/>
    </source>
</evidence>
<dbReference type="Gene3D" id="3.40.50.300">
    <property type="entry name" value="P-loop containing nucleotide triphosphate hydrolases"/>
    <property type="match status" value="2"/>
</dbReference>
<keyword evidence="7" id="KW-0413">Isomerase</keyword>
<comment type="catalytic activity">
    <reaction evidence="10">
        <text>ATP + H2O = ADP + phosphate + H(+)</text>
        <dbReference type="Rhea" id="RHEA:13065"/>
        <dbReference type="ChEBI" id="CHEBI:15377"/>
        <dbReference type="ChEBI" id="CHEBI:15378"/>
        <dbReference type="ChEBI" id="CHEBI:30616"/>
        <dbReference type="ChEBI" id="CHEBI:43474"/>
        <dbReference type="ChEBI" id="CHEBI:456216"/>
        <dbReference type="EC" id="5.6.2.4"/>
    </reaction>
</comment>
<evidence type="ECO:0000256" key="5">
    <source>
        <dbReference type="ARBA" id="ARBA00022840"/>
    </source>
</evidence>
<dbReference type="Proteomes" id="UP000247790">
    <property type="component" value="Unassembled WGS sequence"/>
</dbReference>
<dbReference type="GO" id="GO:0000725">
    <property type="term" value="P:recombinational repair"/>
    <property type="evidence" value="ECO:0007669"/>
    <property type="project" value="TreeGrafter"/>
</dbReference>
<dbReference type="CDD" id="cd18807">
    <property type="entry name" value="SF1_C_UvrD"/>
    <property type="match status" value="1"/>
</dbReference>
<dbReference type="Gene3D" id="1.10.486.10">
    <property type="entry name" value="PCRA, domain 4"/>
    <property type="match status" value="1"/>
</dbReference>
<dbReference type="Pfam" id="PF00580">
    <property type="entry name" value="UvrD-helicase"/>
    <property type="match status" value="1"/>
</dbReference>
<dbReference type="Gene3D" id="1.10.10.160">
    <property type="match status" value="1"/>
</dbReference>
<dbReference type="InterPro" id="IPR025916">
    <property type="entry name" value="YdjO"/>
</dbReference>
<keyword evidence="5 11" id="KW-0067">ATP-binding</keyword>
<dbReference type="GO" id="GO:0003677">
    <property type="term" value="F:DNA binding"/>
    <property type="evidence" value="ECO:0007669"/>
    <property type="project" value="UniProtKB-KW"/>
</dbReference>
<dbReference type="AlphaFoldDB" id="A0A2V4V682"/>
<organism evidence="15 16">
    <name type="scientific">Paenibacillus barcinonensis</name>
    <dbReference type="NCBI Taxonomy" id="198119"/>
    <lineage>
        <taxon>Bacteria</taxon>
        <taxon>Bacillati</taxon>
        <taxon>Bacillota</taxon>
        <taxon>Bacilli</taxon>
        <taxon>Bacillales</taxon>
        <taxon>Paenibacillaceae</taxon>
        <taxon>Paenibacillus</taxon>
    </lineage>
</organism>
<keyword evidence="4 11" id="KW-0347">Helicase</keyword>
<comment type="similarity">
    <text evidence="1">Belongs to the helicase family. UvrD subfamily.</text>
</comment>
<dbReference type="PANTHER" id="PTHR11070:SF2">
    <property type="entry name" value="ATP-DEPENDENT DNA HELICASE SRS2"/>
    <property type="match status" value="1"/>
</dbReference>
<name>A0A2V4V682_PAEBA</name>
<dbReference type="InterPro" id="IPR014016">
    <property type="entry name" value="UvrD-like_ATP-bd"/>
</dbReference>
<feature type="compositionally biased region" description="Basic and acidic residues" evidence="12">
    <location>
        <begin position="774"/>
        <end position="796"/>
    </location>
</feature>
<evidence type="ECO:0000256" key="11">
    <source>
        <dbReference type="PROSITE-ProRule" id="PRU00560"/>
    </source>
</evidence>
<keyword evidence="2 11" id="KW-0547">Nucleotide-binding</keyword>
<evidence type="ECO:0000256" key="8">
    <source>
        <dbReference type="ARBA" id="ARBA00034617"/>
    </source>
</evidence>
<dbReference type="PANTHER" id="PTHR11070">
    <property type="entry name" value="UVRD / RECB / PCRA DNA HELICASE FAMILY MEMBER"/>
    <property type="match status" value="1"/>
</dbReference>
<dbReference type="InterPro" id="IPR000212">
    <property type="entry name" value="DNA_helicase_UvrD/REP"/>
</dbReference>
<dbReference type="InterPro" id="IPR013986">
    <property type="entry name" value="DExx_box_DNA_helicase_dom_sf"/>
</dbReference>
<feature type="domain" description="UvrD-like helicase C-terminal" evidence="14">
    <location>
        <begin position="328"/>
        <end position="600"/>
    </location>
</feature>
<keyword evidence="3 11" id="KW-0378">Hydrolase</keyword>
<evidence type="ECO:0000259" key="13">
    <source>
        <dbReference type="PROSITE" id="PS51198"/>
    </source>
</evidence>
<dbReference type="Pfam" id="PF13361">
    <property type="entry name" value="UvrD_C"/>
    <property type="match status" value="1"/>
</dbReference>
<dbReference type="PROSITE" id="PS51217">
    <property type="entry name" value="UVRD_HELICASE_CTER"/>
    <property type="match status" value="1"/>
</dbReference>
<dbReference type="Pfam" id="PF14169">
    <property type="entry name" value="YdjO"/>
    <property type="match status" value="1"/>
</dbReference>
<comment type="catalytic activity">
    <reaction evidence="8">
        <text>Couples ATP hydrolysis with the unwinding of duplex DNA by translocating in the 3'-5' direction.</text>
        <dbReference type="EC" id="5.6.2.4"/>
    </reaction>
</comment>
<dbReference type="GO" id="GO:0005524">
    <property type="term" value="F:ATP binding"/>
    <property type="evidence" value="ECO:0007669"/>
    <property type="project" value="UniProtKB-UniRule"/>
</dbReference>
<dbReference type="InterPro" id="IPR027417">
    <property type="entry name" value="P-loop_NTPase"/>
</dbReference>
<dbReference type="GO" id="GO:0016887">
    <property type="term" value="F:ATP hydrolysis activity"/>
    <property type="evidence" value="ECO:0007669"/>
    <property type="project" value="RHEA"/>
</dbReference>
<accession>A0A2V4V682</accession>
<evidence type="ECO:0000256" key="1">
    <source>
        <dbReference type="ARBA" id="ARBA00009922"/>
    </source>
</evidence>
<feature type="compositionally biased region" description="Low complexity" evidence="12">
    <location>
        <begin position="17"/>
        <end position="29"/>
    </location>
</feature>
<dbReference type="GO" id="GO:0005829">
    <property type="term" value="C:cytosol"/>
    <property type="evidence" value="ECO:0007669"/>
    <property type="project" value="TreeGrafter"/>
</dbReference>
<evidence type="ECO:0000256" key="9">
    <source>
        <dbReference type="ARBA" id="ARBA00034808"/>
    </source>
</evidence>
<comment type="caution">
    <text evidence="15">The sequence shown here is derived from an EMBL/GenBank/DDBJ whole genome shotgun (WGS) entry which is preliminary data.</text>
</comment>
<dbReference type="GO" id="GO:0043138">
    <property type="term" value="F:3'-5' DNA helicase activity"/>
    <property type="evidence" value="ECO:0007669"/>
    <property type="project" value="UniProtKB-EC"/>
</dbReference>
<evidence type="ECO:0000313" key="15">
    <source>
        <dbReference type="EMBL" id="PYE44336.1"/>
    </source>
</evidence>
<dbReference type="SUPFAM" id="SSF52540">
    <property type="entry name" value="P-loop containing nucleoside triphosphate hydrolases"/>
    <property type="match status" value="1"/>
</dbReference>
<evidence type="ECO:0000256" key="10">
    <source>
        <dbReference type="ARBA" id="ARBA00048988"/>
    </source>
</evidence>
<protein>
    <recommendedName>
        <fullName evidence="9">DNA 3'-5' helicase</fullName>
        <ecNumber evidence="9">5.6.2.4</ecNumber>
    </recommendedName>
</protein>
<evidence type="ECO:0000256" key="2">
    <source>
        <dbReference type="ARBA" id="ARBA00022741"/>
    </source>
</evidence>
<feature type="binding site" evidence="11">
    <location>
        <begin position="75"/>
        <end position="82"/>
    </location>
    <ligand>
        <name>ATP</name>
        <dbReference type="ChEBI" id="CHEBI:30616"/>
    </ligand>
</feature>
<dbReference type="PROSITE" id="PS51198">
    <property type="entry name" value="UVRD_HELICASE_ATP_BIND"/>
    <property type="match status" value="1"/>
</dbReference>
<dbReference type="EMBL" id="QJSW01000024">
    <property type="protein sequence ID" value="PYE44336.1"/>
    <property type="molecule type" value="Genomic_DNA"/>
</dbReference>
<evidence type="ECO:0000256" key="3">
    <source>
        <dbReference type="ARBA" id="ARBA00022801"/>
    </source>
</evidence>
<feature type="region of interest" description="Disordered" evidence="12">
    <location>
        <begin position="814"/>
        <end position="848"/>
    </location>
</feature>
<dbReference type="CDD" id="cd17932">
    <property type="entry name" value="DEXQc_UvrD"/>
    <property type="match status" value="1"/>
</dbReference>
<dbReference type="RefSeq" id="WP_244213988.1">
    <property type="nucleotide sequence ID" value="NZ_CP054614.1"/>
</dbReference>
<feature type="region of interest" description="Disordered" evidence="12">
    <location>
        <begin position="695"/>
        <end position="796"/>
    </location>
</feature>
<evidence type="ECO:0000256" key="7">
    <source>
        <dbReference type="ARBA" id="ARBA00023235"/>
    </source>
</evidence>
<sequence length="914" mass="102490">MLSPNSTFYPRPLGVTPAASLPQSPSAPLETSRQLVGDDQQDAYYFRSLEEAGIKLNGPQISAVRHGRGPILTLAGAGCGKTTVLAARAGYLMEVSGVHAGSILLVTFTNKAAAEMKDRIAALPGIRPASARAVQARTFHSFALTLLRHYGVQEDIFGEPRAQHTVLKMLLRQHGMSEAFQPESLLAMLSAWKMQGSDTADLPEQSQEERDAKKVLLGYETWKQDRGKMDFDDILLRAAALLRDPAVLKPLQRRFQYIMVDEFQDTNRLQYEIVQLLAAAHRNLMVVGDDDQTIYTFNGARQESILEFDKVYPGARIVTLDINYRSDARILGLGSELVAHNKRRRDKRLRAAGQRGDAPRFATPANAEEEAAWVVNQICQQVEDGLYTYRDMAILHRTASSSRAVFEQLVLKDVPFVQHGASPVFYDQSLIKPLMDHMRLSLNPRAMDALPSALGPLYVSRDAGLEWIQRCEQEQPKKYPLIHLSKWDKLKPFQQEQVKERIKLIKSLHKLKPIVAIQEMRRQFYDKYMESGDPTIFTHYKETMLETLDEFEAAVKKFETVEEFVQFADELSRRHREMESLRRSQDSDAVQLMTIHRAKGLEFPCVYWIGASEGIVPHSTALRQDIPEDQKAALSVQQTDAELDMALEEERRLAYVAITRAKRHLYVTSPASHHGKPADVSRFLLEAFGMEVPDKRKIREEGQGNNQASYRDHGSRSYGGRDNYSRTGNGNRYEGTREHKKKAGTHYTADSQPANALMQRPPIQGGTGQRASHVQHDRQRSAINHKDQREMEMLDERDEDRLSEQRGSGIIRDHKAFSTPGLHPRAAQATSTSSPSRSASHAAAAGVSRAERTETVAVWKCSSASCKAWLRQKPAMPSGKVSKKTTSGPPACPLCSGTMIAGTREVPVTNRFGK</sequence>
<feature type="region of interest" description="Disordered" evidence="12">
    <location>
        <begin position="1"/>
        <end position="34"/>
    </location>
</feature>
<dbReference type="InterPro" id="IPR014017">
    <property type="entry name" value="DNA_helicase_UvrD-like_C"/>
</dbReference>
<gene>
    <name evidence="15" type="ORF">DFQ00_12445</name>
</gene>
<evidence type="ECO:0000256" key="12">
    <source>
        <dbReference type="SAM" id="MobiDB-lite"/>
    </source>
</evidence>
<reference evidence="15 16" key="1">
    <citation type="submission" date="2018-06" db="EMBL/GenBank/DDBJ databases">
        <title>Genomic Encyclopedia of Type Strains, Phase III (KMG-III): the genomes of soil and plant-associated and newly described type strains.</title>
        <authorList>
            <person name="Whitman W."/>
        </authorList>
    </citation>
    <scope>NUCLEOTIDE SEQUENCE [LARGE SCALE GENOMIC DNA]</scope>
    <source>
        <strain evidence="15 16">CECT 7022</strain>
    </source>
</reference>
<evidence type="ECO:0000256" key="6">
    <source>
        <dbReference type="ARBA" id="ARBA00023125"/>
    </source>
</evidence>
<evidence type="ECO:0000313" key="16">
    <source>
        <dbReference type="Proteomes" id="UP000247790"/>
    </source>
</evidence>
<evidence type="ECO:0000259" key="14">
    <source>
        <dbReference type="PROSITE" id="PS51217"/>
    </source>
</evidence>
<dbReference type="EC" id="5.6.2.4" evidence="9"/>
<keyword evidence="6" id="KW-0238">DNA-binding</keyword>